<evidence type="ECO:0000313" key="2">
    <source>
        <dbReference type="Proteomes" id="UP000718593"/>
    </source>
</evidence>
<dbReference type="AlphaFoldDB" id="A0A930BWG8"/>
<dbReference type="EMBL" id="JABZMI010000141">
    <property type="protein sequence ID" value="MBF1165025.1"/>
    <property type="molecule type" value="Genomic_DNA"/>
</dbReference>
<dbReference type="Proteomes" id="UP000718593">
    <property type="component" value="Unassembled WGS sequence"/>
</dbReference>
<accession>A0A930BWG8</accession>
<organism evidence="1 2">
    <name type="scientific">Dechloromonas agitata</name>
    <dbReference type="NCBI Taxonomy" id="73030"/>
    <lineage>
        <taxon>Bacteria</taxon>
        <taxon>Pseudomonadati</taxon>
        <taxon>Pseudomonadota</taxon>
        <taxon>Betaproteobacteria</taxon>
        <taxon>Rhodocyclales</taxon>
        <taxon>Azonexaceae</taxon>
        <taxon>Dechloromonas</taxon>
    </lineage>
</organism>
<name>A0A930BWG8_9RHOO</name>
<evidence type="ECO:0000313" key="1">
    <source>
        <dbReference type="EMBL" id="MBF1165025.1"/>
    </source>
</evidence>
<reference evidence="1" key="1">
    <citation type="submission" date="2020-04" db="EMBL/GenBank/DDBJ databases">
        <title>Deep metagenomics examines the oral microbiome during advanced dental caries in children, revealing novel taxa and co-occurrences with host molecules.</title>
        <authorList>
            <person name="Baker J.L."/>
            <person name="Morton J.T."/>
            <person name="Dinis M."/>
            <person name="Alvarez R."/>
            <person name="Tran N.C."/>
            <person name="Knight R."/>
            <person name="Edlund A."/>
        </authorList>
    </citation>
    <scope>NUCLEOTIDE SEQUENCE</scope>
    <source>
        <strain evidence="1">JCVI_32_bin.24</strain>
    </source>
</reference>
<gene>
    <name evidence="1" type="ORF">HXL68_08280</name>
</gene>
<sequence>MSLFSAVADFLKPPPPPDPVVLQAMERVCELVDPMLKHASGFEKQLAGPVQHALGYCAGLVASLPGPIDINRHAFANDPLVHALFATADDIDQMLGRSQAVRDFLAEPCSWESDHFYAMFAARRQEKKQLGMEQQGEVIRNDVPQRVLYFSGQTLIEPNCQLENTLQGLRCKALESLARTFHAHVEVLRHEREGLRVDAAQERAHLTELRGSTGGSAYEVGTRHLADLDGKLRQHAEALMPEHLLAALADYLQSPEPALHLTPVSITVDRLGVVRDPVAADFSTHTLNFPELTARDRRLHLAMLARIHRDEALEAVEMVRDQQHRFMLI</sequence>
<protein>
    <submittedName>
        <fullName evidence="1">Uncharacterized protein</fullName>
    </submittedName>
</protein>
<comment type="caution">
    <text evidence="1">The sequence shown here is derived from an EMBL/GenBank/DDBJ whole genome shotgun (WGS) entry which is preliminary data.</text>
</comment>
<proteinExistence type="predicted"/>